<dbReference type="Pfam" id="PF00067">
    <property type="entry name" value="p450"/>
    <property type="match status" value="1"/>
</dbReference>
<evidence type="ECO:0000256" key="4">
    <source>
        <dbReference type="ARBA" id="ARBA00023002"/>
    </source>
</evidence>
<evidence type="ECO:0000256" key="1">
    <source>
        <dbReference type="ARBA" id="ARBA00010617"/>
    </source>
</evidence>
<dbReference type="PANTHER" id="PTHR24291:SF50">
    <property type="entry name" value="BIFUNCTIONAL ALBAFLAVENONE MONOOXYGENASE_TERPENE SYNTHASE"/>
    <property type="match status" value="1"/>
</dbReference>
<comment type="caution">
    <text evidence="8">The sequence shown here is derived from an EMBL/GenBank/DDBJ whole genome shotgun (WGS) entry which is preliminary data.</text>
</comment>
<evidence type="ECO:0000256" key="2">
    <source>
        <dbReference type="ARBA" id="ARBA00022617"/>
    </source>
</evidence>
<dbReference type="CDD" id="cd20620">
    <property type="entry name" value="CYP132-like"/>
    <property type="match status" value="1"/>
</dbReference>
<comment type="similarity">
    <text evidence="1">Belongs to the cytochrome P450 family.</text>
</comment>
<dbReference type="RefSeq" id="WP_190557812.1">
    <property type="nucleotide sequence ID" value="NZ_JACJQU010000002.1"/>
</dbReference>
<gene>
    <name evidence="8" type="ORF">H6G06_05455</name>
</gene>
<dbReference type="InterPro" id="IPR001128">
    <property type="entry name" value="Cyt_P450"/>
</dbReference>
<dbReference type="SUPFAM" id="SSF48264">
    <property type="entry name" value="Cytochrome P450"/>
    <property type="match status" value="1"/>
</dbReference>
<protein>
    <submittedName>
        <fullName evidence="8">Cytochrome P450</fullName>
    </submittedName>
</protein>
<keyword evidence="6" id="KW-0503">Monooxygenase</keyword>
<reference evidence="9" key="1">
    <citation type="journal article" date="2020" name="ISME J.">
        <title>Comparative genomics reveals insights into cyanobacterial evolution and habitat adaptation.</title>
        <authorList>
            <person name="Chen M.Y."/>
            <person name="Teng W.K."/>
            <person name="Zhao L."/>
            <person name="Hu C.X."/>
            <person name="Zhou Y.K."/>
            <person name="Han B.P."/>
            <person name="Song L.R."/>
            <person name="Shu W.S."/>
        </authorList>
    </citation>
    <scope>NUCLEOTIDE SEQUENCE [LARGE SCALE GENOMIC DNA]</scope>
    <source>
        <strain evidence="9">FACHB-251</strain>
    </source>
</reference>
<dbReference type="PANTHER" id="PTHR24291">
    <property type="entry name" value="CYTOCHROME P450 FAMILY 4"/>
    <property type="match status" value="1"/>
</dbReference>
<keyword evidence="9" id="KW-1185">Reference proteome</keyword>
<dbReference type="GO" id="GO:0005506">
    <property type="term" value="F:iron ion binding"/>
    <property type="evidence" value="ECO:0007669"/>
    <property type="project" value="InterPro"/>
</dbReference>
<keyword evidence="2 7" id="KW-0349">Heme</keyword>
<keyword evidence="3 7" id="KW-0479">Metal-binding</keyword>
<accession>A0A926ZZY7</accession>
<sequence>MVTVSPTNKTANYPPGPKSHPLLGILPDYAADPIGFMSRSAKDYGDIVLWKGPAFSVYQLNHPDYIEEVLVKKNSQFKKHQTFQILQRIWGNGLLVSEGEFWQRQRRLMQPAFHRERIFSYGEVMVDYTKRMLKNWHEGESRDIHEDMMHLTLEVVAKTLFGTELIAEVKQVEKAMQVSIEYFETRNSNMLLYFLPDWVPIPLNLRYQKAVQQFDNLIYRIIQQKRESAEDAGDLLSMLLHIQDEDGTSMSDKQIRDELITLLIAGHETTALALSWTWYLLSQHPDIEQKLQTELQTVLAGRTPTFADLPKLIYTERVITEVMRLYPPVWAMSRQVVEDCEVAGYPLRAGDGIVMSQWVMHRDPRYFDQPEIFNPDRWENDLAKKLPTFAYFPFAGGPRICIGQSFAKMEAVLILATIAQNFQLTLVPNQEIVPWPAFTLRPKYGVKMLINHR</sequence>
<comment type="cofactor">
    <cofactor evidence="7">
        <name>heme</name>
        <dbReference type="ChEBI" id="CHEBI:30413"/>
    </cofactor>
</comment>
<evidence type="ECO:0000256" key="5">
    <source>
        <dbReference type="ARBA" id="ARBA00023004"/>
    </source>
</evidence>
<evidence type="ECO:0000256" key="3">
    <source>
        <dbReference type="ARBA" id="ARBA00022723"/>
    </source>
</evidence>
<dbReference type="GO" id="GO:0016705">
    <property type="term" value="F:oxidoreductase activity, acting on paired donors, with incorporation or reduction of molecular oxygen"/>
    <property type="evidence" value="ECO:0007669"/>
    <property type="project" value="InterPro"/>
</dbReference>
<dbReference type="EMBL" id="JACJQU010000002">
    <property type="protein sequence ID" value="MBD2292941.1"/>
    <property type="molecule type" value="Genomic_DNA"/>
</dbReference>
<dbReference type="InterPro" id="IPR002401">
    <property type="entry name" value="Cyt_P450_E_grp-I"/>
</dbReference>
<dbReference type="InterPro" id="IPR036396">
    <property type="entry name" value="Cyt_P450_sf"/>
</dbReference>
<dbReference type="GO" id="GO:0020037">
    <property type="term" value="F:heme binding"/>
    <property type="evidence" value="ECO:0007669"/>
    <property type="project" value="InterPro"/>
</dbReference>
<evidence type="ECO:0000313" key="9">
    <source>
        <dbReference type="Proteomes" id="UP000662185"/>
    </source>
</evidence>
<dbReference type="PRINTS" id="PR00463">
    <property type="entry name" value="EP450I"/>
</dbReference>
<keyword evidence="5 7" id="KW-0408">Iron</keyword>
<proteinExistence type="inferred from homology"/>
<evidence type="ECO:0000313" key="8">
    <source>
        <dbReference type="EMBL" id="MBD2292941.1"/>
    </source>
</evidence>
<name>A0A926ZZY7_9NOST</name>
<evidence type="ECO:0000256" key="7">
    <source>
        <dbReference type="PIRSR" id="PIRSR602401-1"/>
    </source>
</evidence>
<evidence type="ECO:0000256" key="6">
    <source>
        <dbReference type="ARBA" id="ARBA00023033"/>
    </source>
</evidence>
<dbReference type="PRINTS" id="PR00385">
    <property type="entry name" value="P450"/>
</dbReference>
<dbReference type="GO" id="GO:0004497">
    <property type="term" value="F:monooxygenase activity"/>
    <property type="evidence" value="ECO:0007669"/>
    <property type="project" value="UniProtKB-KW"/>
</dbReference>
<keyword evidence="4" id="KW-0560">Oxidoreductase</keyword>
<dbReference type="AlphaFoldDB" id="A0A926ZZY7"/>
<dbReference type="InterPro" id="IPR050196">
    <property type="entry name" value="Cytochrome_P450_Monoox"/>
</dbReference>
<feature type="binding site" description="axial binding residue" evidence="7">
    <location>
        <position position="401"/>
    </location>
    <ligand>
        <name>heme</name>
        <dbReference type="ChEBI" id="CHEBI:30413"/>
    </ligand>
    <ligandPart>
        <name>Fe</name>
        <dbReference type="ChEBI" id="CHEBI:18248"/>
    </ligandPart>
</feature>
<dbReference type="Proteomes" id="UP000662185">
    <property type="component" value="Unassembled WGS sequence"/>
</dbReference>
<organism evidence="8 9">
    <name type="scientific">Anabaena sphaerica FACHB-251</name>
    <dbReference type="NCBI Taxonomy" id="2692883"/>
    <lineage>
        <taxon>Bacteria</taxon>
        <taxon>Bacillati</taxon>
        <taxon>Cyanobacteriota</taxon>
        <taxon>Cyanophyceae</taxon>
        <taxon>Nostocales</taxon>
        <taxon>Nostocaceae</taxon>
        <taxon>Anabaena</taxon>
    </lineage>
</organism>
<dbReference type="Gene3D" id="1.10.630.10">
    <property type="entry name" value="Cytochrome P450"/>
    <property type="match status" value="1"/>
</dbReference>